<protein>
    <submittedName>
        <fullName evidence="2">Periplasmic binding protein</fullName>
    </submittedName>
</protein>
<dbReference type="HOGENOM" id="CLU_038034_13_1_0"/>
<dbReference type="EMBL" id="CP003096">
    <property type="protein sequence ID" value="AER67474.1"/>
    <property type="molecule type" value="Genomic_DNA"/>
</dbReference>
<name>G7V8L3_THELD</name>
<dbReference type="Gene3D" id="3.40.50.1980">
    <property type="entry name" value="Nitrogenase molybdenum iron protein domain"/>
    <property type="match status" value="2"/>
</dbReference>
<dbReference type="PANTHER" id="PTHR30535">
    <property type="entry name" value="VITAMIN B12-BINDING PROTEIN"/>
    <property type="match status" value="1"/>
</dbReference>
<dbReference type="PROSITE" id="PS50983">
    <property type="entry name" value="FE_B12_PBP"/>
    <property type="match status" value="1"/>
</dbReference>
<reference evidence="2 3" key="2">
    <citation type="journal article" date="2012" name="Stand. Genomic Sci.">
        <title>Genome sequence of the moderately thermophilic, amino-acid-degrading and sulfur-reducing bacterium Thermovirga lienii type strain (Cas60314(T)).</title>
        <authorList>
            <person name="Goker M."/>
            <person name="Saunders E."/>
            <person name="Lapidus A."/>
            <person name="Nolan M."/>
            <person name="Lucas S."/>
            <person name="Hammon N."/>
            <person name="Deshpande S."/>
            <person name="Cheng J.F."/>
            <person name="Han C."/>
            <person name="Tapia R."/>
            <person name="Goodwin L.A."/>
            <person name="Pitluck S."/>
            <person name="Liolios K."/>
            <person name="Mavromatis K."/>
            <person name="Pagani I."/>
            <person name="Ivanova N."/>
            <person name="Mikhailova N."/>
            <person name="Pati A."/>
            <person name="Chen A."/>
            <person name="Palaniappan K."/>
            <person name="Land M."/>
            <person name="Chang Y.J."/>
            <person name="Jeffries C.D."/>
            <person name="Brambilla E.M."/>
            <person name="Rohde M."/>
            <person name="Spring S."/>
            <person name="Detter J.C."/>
            <person name="Woyke T."/>
            <person name="Bristow J."/>
            <person name="Eisen J.A."/>
            <person name="Markowitz V."/>
            <person name="Hugenholtz P."/>
            <person name="Kyrpides N.C."/>
            <person name="Klenk H.P."/>
        </authorList>
    </citation>
    <scope>NUCLEOTIDE SEQUENCE [LARGE SCALE GENOMIC DNA]</scope>
    <source>
        <strain evidence="3">ATCC BAA-1197 / DSM 17291 / Cas60314</strain>
    </source>
</reference>
<dbReference type="InterPro" id="IPR050902">
    <property type="entry name" value="ABC_Transporter_SBP"/>
</dbReference>
<evidence type="ECO:0000313" key="2">
    <source>
        <dbReference type="EMBL" id="AER67474.1"/>
    </source>
</evidence>
<proteinExistence type="predicted"/>
<organism evidence="2 3">
    <name type="scientific">Thermovirga lienii (strain ATCC BAA-1197 / DSM 17291 / Cas60314)</name>
    <dbReference type="NCBI Taxonomy" id="580340"/>
    <lineage>
        <taxon>Bacteria</taxon>
        <taxon>Thermotogati</taxon>
        <taxon>Synergistota</taxon>
        <taxon>Synergistia</taxon>
        <taxon>Synergistales</taxon>
        <taxon>Thermovirgaceae</taxon>
        <taxon>Thermovirga</taxon>
    </lineage>
</organism>
<dbReference type="AlphaFoldDB" id="G7V8L3"/>
<keyword evidence="3" id="KW-1185">Reference proteome</keyword>
<evidence type="ECO:0000259" key="1">
    <source>
        <dbReference type="PROSITE" id="PS50983"/>
    </source>
</evidence>
<evidence type="ECO:0000313" key="3">
    <source>
        <dbReference type="Proteomes" id="UP000005868"/>
    </source>
</evidence>
<dbReference type="InterPro" id="IPR002491">
    <property type="entry name" value="ABC_transptr_periplasmic_BD"/>
</dbReference>
<dbReference type="KEGG" id="tli:Tlie_1752"/>
<gene>
    <name evidence="2" type="ordered locus">Tlie_1752</name>
</gene>
<dbReference type="Pfam" id="PF01497">
    <property type="entry name" value="Peripla_BP_2"/>
    <property type="match status" value="1"/>
</dbReference>
<dbReference type="SUPFAM" id="SSF53807">
    <property type="entry name" value="Helical backbone' metal receptor"/>
    <property type="match status" value="1"/>
</dbReference>
<dbReference type="eggNOG" id="COG0614">
    <property type="taxonomic scope" value="Bacteria"/>
</dbReference>
<dbReference type="STRING" id="580340.Tlie_1752"/>
<reference evidence="3" key="1">
    <citation type="submission" date="2011-10" db="EMBL/GenBank/DDBJ databases">
        <title>The complete genome of chromosome of Thermovirga lienii DSM 17291.</title>
        <authorList>
            <consortium name="US DOE Joint Genome Institute (JGI-PGF)"/>
            <person name="Lucas S."/>
            <person name="Copeland A."/>
            <person name="Lapidus A."/>
            <person name="Glavina del Rio T."/>
            <person name="Dalin E."/>
            <person name="Tice H."/>
            <person name="Bruce D."/>
            <person name="Goodwin L."/>
            <person name="Pitluck S."/>
            <person name="Peters L."/>
            <person name="Mikhailova N."/>
            <person name="Saunders E."/>
            <person name="Kyrpides N."/>
            <person name="Mavromatis K."/>
            <person name="Ivanova N."/>
            <person name="Last F.I."/>
            <person name="Brettin T."/>
            <person name="Detter J.C."/>
            <person name="Han C."/>
            <person name="Larimer F."/>
            <person name="Land M."/>
            <person name="Hauser L."/>
            <person name="Markowitz V."/>
            <person name="Cheng J.-F."/>
            <person name="Hugenholtz P."/>
            <person name="Woyke T."/>
            <person name="Wu D."/>
            <person name="Spring S."/>
            <person name="Schroeder M."/>
            <person name="Brambilla E.-M."/>
            <person name="Klenk H.-P."/>
            <person name="Eisen J.A."/>
        </authorList>
    </citation>
    <scope>NUCLEOTIDE SEQUENCE [LARGE SCALE GENOMIC DNA]</scope>
    <source>
        <strain evidence="3">ATCC BAA-1197 / DSM 17291 / Cas60314</strain>
    </source>
</reference>
<accession>G7V8L3</accession>
<dbReference type="PANTHER" id="PTHR30535:SF34">
    <property type="entry name" value="MOLYBDATE-BINDING PROTEIN MOLA"/>
    <property type="match status" value="1"/>
</dbReference>
<sequence length="377" mass="42123">MIRKVLKGLRVSLGVFALLLSLMVMVGFAQDKVEITDAWGRVVSVPKSVDRGICSGAGCLRYLVYLQGQDIVVGVDSLEKRKNRLDSRPYAITHPELKEKPLFGEFRGHDNPELILSLDPQPQVIFKTYGGSGYDPDELQSRTGIPVVVLNYGHLVTRREDMNNALLLMGKVIGKEKRAQEVIAFFDQVVDDLRRRTADIPKDKRPSCYVGGIAYKGPHGITSTEPNYPPFCFVNASNIAASGGQQNQQVVFSPESLLVEDPDKIFIDLSTIQGEKNKNALYQLATEPQYQALKAVKNGEIYGVLPYNWYTQNHGSILANAYYIGKVLYPERFEDVDPVQKADEIYSFLVGGAAFEKLNSTFGSMAFQKIDLKKMEW</sequence>
<dbReference type="Proteomes" id="UP000005868">
    <property type="component" value="Chromosome"/>
</dbReference>
<dbReference type="CDD" id="cd01147">
    <property type="entry name" value="HemV-2"/>
    <property type="match status" value="1"/>
</dbReference>
<feature type="domain" description="Fe/B12 periplasmic-binding" evidence="1">
    <location>
        <begin position="51"/>
        <end position="332"/>
    </location>
</feature>